<keyword evidence="5" id="KW-0443">Lipid metabolism</keyword>
<accession>A0A127QG67</accession>
<dbReference type="EMBL" id="CP013235">
    <property type="protein sequence ID" value="AMP09041.1"/>
    <property type="molecule type" value="Genomic_DNA"/>
</dbReference>
<feature type="domain" description="Methyltransferase type 12" evidence="6">
    <location>
        <begin position="65"/>
        <end position="162"/>
    </location>
</feature>
<evidence type="ECO:0000256" key="1">
    <source>
        <dbReference type="ARBA" id="ARBA00010815"/>
    </source>
</evidence>
<dbReference type="InterPro" id="IPR050723">
    <property type="entry name" value="CFA/CMAS"/>
</dbReference>
<dbReference type="SUPFAM" id="SSF53335">
    <property type="entry name" value="S-adenosyl-L-methionine-dependent methyltransferases"/>
    <property type="match status" value="1"/>
</dbReference>
<evidence type="ECO:0000313" key="8">
    <source>
        <dbReference type="Proteomes" id="UP000071778"/>
    </source>
</evidence>
<evidence type="ECO:0000256" key="2">
    <source>
        <dbReference type="ARBA" id="ARBA00022603"/>
    </source>
</evidence>
<dbReference type="AlphaFoldDB" id="A0A127QG67"/>
<name>A0A127QG67_9BURK</name>
<dbReference type="InterPro" id="IPR013217">
    <property type="entry name" value="Methyltransf_12"/>
</dbReference>
<dbReference type="Proteomes" id="UP000071778">
    <property type="component" value="Chromosome"/>
</dbReference>
<comment type="similarity">
    <text evidence="1">Belongs to the CFA/CMAS family.</text>
</comment>
<dbReference type="InterPro" id="IPR029063">
    <property type="entry name" value="SAM-dependent_MTases_sf"/>
</dbReference>
<keyword evidence="3 7" id="KW-0808">Transferase</keyword>
<reference evidence="7 8" key="1">
    <citation type="submission" date="2015-11" db="EMBL/GenBank/DDBJ databases">
        <title>Exploring the genomic traits of fungus-feeding bacterial genus Collimonas.</title>
        <authorList>
            <person name="Song C."/>
            <person name="Schmidt R."/>
            <person name="de Jager V."/>
            <person name="Krzyzanowska D."/>
            <person name="Jongedijk E."/>
            <person name="Cankar K."/>
            <person name="Beekwilder J."/>
            <person name="van Veen A."/>
            <person name="de Boer W."/>
            <person name="van Veen J.A."/>
            <person name="Garbeva P."/>
        </authorList>
    </citation>
    <scope>NUCLEOTIDE SEQUENCE [LARGE SCALE GENOMIC DNA]</scope>
    <source>
        <strain evidence="7 8">Ter282</strain>
    </source>
</reference>
<evidence type="ECO:0000259" key="6">
    <source>
        <dbReference type="Pfam" id="PF08242"/>
    </source>
</evidence>
<sequence>MDCSGAIGWPDNRFTHKATMTLASEDRFKFSTIAHTDHRYCSPLSAAKAEGLLRSLRLTPDALVLDAGCGKAALLRDLLTLAPVRGVGVDINPSFIAEAKQEWLAQHPADTRLTLIDEPVEQHACPADGYDTILCIGSSHAFGGFDVCLETSMKWLKPGGLLLVGEGYWKQPPSAAYLAVLGATQDELRSHAENAARGVAQGFAVLRSATSSDDEWDEYEGMYCHAVMRYVASHPGDPDVAGFRQRIQHWHAAYLQWGRATLGFGYYLFEKPDDRA</sequence>
<keyword evidence="2 7" id="KW-0489">Methyltransferase</keyword>
<keyword evidence="4" id="KW-0949">S-adenosyl-L-methionine</keyword>
<dbReference type="GO" id="GO:0008168">
    <property type="term" value="F:methyltransferase activity"/>
    <property type="evidence" value="ECO:0007669"/>
    <property type="project" value="UniProtKB-KW"/>
</dbReference>
<dbReference type="PANTHER" id="PTHR43667">
    <property type="entry name" value="CYCLOPROPANE-FATTY-ACYL-PHOSPHOLIPID SYNTHASE"/>
    <property type="match status" value="1"/>
</dbReference>
<evidence type="ECO:0000256" key="5">
    <source>
        <dbReference type="ARBA" id="ARBA00023098"/>
    </source>
</evidence>
<evidence type="ECO:0000256" key="3">
    <source>
        <dbReference type="ARBA" id="ARBA00022679"/>
    </source>
</evidence>
<dbReference type="GO" id="GO:0032259">
    <property type="term" value="P:methylation"/>
    <property type="evidence" value="ECO:0007669"/>
    <property type="project" value="UniProtKB-KW"/>
</dbReference>
<dbReference type="PATRIC" id="fig|279058.18.peg.1239"/>
<dbReference type="Gene3D" id="3.40.50.150">
    <property type="entry name" value="Vaccinia Virus protein VP39"/>
    <property type="match status" value="1"/>
</dbReference>
<organism evidence="7 8">
    <name type="scientific">Collimonas arenae</name>
    <dbReference type="NCBI Taxonomy" id="279058"/>
    <lineage>
        <taxon>Bacteria</taxon>
        <taxon>Pseudomonadati</taxon>
        <taxon>Pseudomonadota</taxon>
        <taxon>Betaproteobacteria</taxon>
        <taxon>Burkholderiales</taxon>
        <taxon>Oxalobacteraceae</taxon>
        <taxon>Collimonas</taxon>
    </lineage>
</organism>
<dbReference type="Pfam" id="PF08242">
    <property type="entry name" value="Methyltransf_12"/>
    <property type="match status" value="1"/>
</dbReference>
<proteinExistence type="inferred from homology"/>
<evidence type="ECO:0000313" key="7">
    <source>
        <dbReference type="EMBL" id="AMP09041.1"/>
    </source>
</evidence>
<dbReference type="GO" id="GO:0006629">
    <property type="term" value="P:lipid metabolic process"/>
    <property type="evidence" value="ECO:0007669"/>
    <property type="project" value="UniProtKB-KW"/>
</dbReference>
<evidence type="ECO:0000256" key="4">
    <source>
        <dbReference type="ARBA" id="ARBA00022691"/>
    </source>
</evidence>
<gene>
    <name evidence="7" type="ORF">CAter282_1249</name>
</gene>
<protein>
    <submittedName>
        <fullName evidence="7">Methyltransferase domain protein</fullName>
    </submittedName>
</protein>
<dbReference type="PANTHER" id="PTHR43667:SF1">
    <property type="entry name" value="CYCLOPROPANE-FATTY-ACYL-PHOSPHOLIPID SYNTHASE"/>
    <property type="match status" value="1"/>
</dbReference>
<dbReference type="CDD" id="cd02440">
    <property type="entry name" value="AdoMet_MTases"/>
    <property type="match status" value="1"/>
</dbReference>
<keyword evidence="8" id="KW-1185">Reference proteome</keyword>